<dbReference type="EMBL" id="JAINUG010000461">
    <property type="protein sequence ID" value="KAJ8367662.1"/>
    <property type="molecule type" value="Genomic_DNA"/>
</dbReference>
<reference evidence="1" key="1">
    <citation type="journal article" date="2023" name="Science">
        <title>Genome structures resolve the early diversification of teleost fishes.</title>
        <authorList>
            <person name="Parey E."/>
            <person name="Louis A."/>
            <person name="Montfort J."/>
            <person name="Bouchez O."/>
            <person name="Roques C."/>
            <person name="Iampietro C."/>
            <person name="Lluch J."/>
            <person name="Castinel A."/>
            <person name="Donnadieu C."/>
            <person name="Desvignes T."/>
            <person name="Floi Bucao C."/>
            <person name="Jouanno E."/>
            <person name="Wen M."/>
            <person name="Mejri S."/>
            <person name="Dirks R."/>
            <person name="Jansen H."/>
            <person name="Henkel C."/>
            <person name="Chen W.J."/>
            <person name="Zahm M."/>
            <person name="Cabau C."/>
            <person name="Klopp C."/>
            <person name="Thompson A.W."/>
            <person name="Robinson-Rechavi M."/>
            <person name="Braasch I."/>
            <person name="Lecointre G."/>
            <person name="Bobe J."/>
            <person name="Postlethwait J.H."/>
            <person name="Berthelot C."/>
            <person name="Roest Crollius H."/>
            <person name="Guiguen Y."/>
        </authorList>
    </citation>
    <scope>NUCLEOTIDE SEQUENCE</scope>
    <source>
        <strain evidence="1">NC1722</strain>
    </source>
</reference>
<protein>
    <submittedName>
        <fullName evidence="1">Uncharacterized protein</fullName>
    </submittedName>
</protein>
<organism evidence="1 2">
    <name type="scientific">Aldrovandia affinis</name>
    <dbReference type="NCBI Taxonomy" id="143900"/>
    <lineage>
        <taxon>Eukaryota</taxon>
        <taxon>Metazoa</taxon>
        <taxon>Chordata</taxon>
        <taxon>Craniata</taxon>
        <taxon>Vertebrata</taxon>
        <taxon>Euteleostomi</taxon>
        <taxon>Actinopterygii</taxon>
        <taxon>Neopterygii</taxon>
        <taxon>Teleostei</taxon>
        <taxon>Notacanthiformes</taxon>
        <taxon>Halosauridae</taxon>
        <taxon>Aldrovandia</taxon>
    </lineage>
</organism>
<proteinExistence type="predicted"/>
<gene>
    <name evidence="1" type="ORF">AAFF_G00313920</name>
</gene>
<evidence type="ECO:0000313" key="1">
    <source>
        <dbReference type="EMBL" id="KAJ8367662.1"/>
    </source>
</evidence>
<keyword evidence="2" id="KW-1185">Reference proteome</keyword>
<evidence type="ECO:0000313" key="2">
    <source>
        <dbReference type="Proteomes" id="UP001221898"/>
    </source>
</evidence>
<sequence length="97" mass="10913">MPSGPVAFLGQNSRHHGGKCLGDDSYWYNDNPRLEDQVHCLVTVVDANKIVIVNDEMVKKLREIRLAASKLGKYCVDVGRSSQAFRDSLTHNSQHQF</sequence>
<comment type="caution">
    <text evidence="1">The sequence shown here is derived from an EMBL/GenBank/DDBJ whole genome shotgun (WGS) entry which is preliminary data.</text>
</comment>
<dbReference type="AlphaFoldDB" id="A0AAD7R7P5"/>
<accession>A0AAD7R7P5</accession>
<dbReference type="Proteomes" id="UP001221898">
    <property type="component" value="Unassembled WGS sequence"/>
</dbReference>
<name>A0AAD7R7P5_9TELE</name>